<evidence type="ECO:0000256" key="1">
    <source>
        <dbReference type="ARBA" id="ARBA00000085"/>
    </source>
</evidence>
<dbReference type="EMBL" id="JBHUPD010000001">
    <property type="protein sequence ID" value="MFD2871247.1"/>
    <property type="molecule type" value="Genomic_DNA"/>
</dbReference>
<dbReference type="NCBIfam" id="TIGR00229">
    <property type="entry name" value="sensory_box"/>
    <property type="match status" value="1"/>
</dbReference>
<dbReference type="Gene3D" id="2.10.70.100">
    <property type="match status" value="1"/>
</dbReference>
<dbReference type="Gene3D" id="3.40.50.2300">
    <property type="match status" value="1"/>
</dbReference>
<dbReference type="PROSITE" id="PS50113">
    <property type="entry name" value="PAC"/>
    <property type="match status" value="2"/>
</dbReference>
<dbReference type="Gene3D" id="3.30.565.10">
    <property type="entry name" value="Histidine kinase-like ATPase, C-terminal domain"/>
    <property type="match status" value="1"/>
</dbReference>
<evidence type="ECO:0000256" key="3">
    <source>
        <dbReference type="ARBA" id="ARBA00022553"/>
    </source>
</evidence>
<dbReference type="PROSITE" id="PS50110">
    <property type="entry name" value="RESPONSE_REGULATORY"/>
    <property type="match status" value="1"/>
</dbReference>
<gene>
    <name evidence="11" type="ORF">ACFS5N_02130</name>
</gene>
<protein>
    <recommendedName>
        <fullName evidence="2">histidine kinase</fullName>
        <ecNumber evidence="2">2.7.13.3</ecNumber>
    </recommendedName>
</protein>
<dbReference type="PANTHER" id="PTHR43304">
    <property type="entry name" value="PHYTOCHROME-LIKE PROTEIN CPH1"/>
    <property type="match status" value="1"/>
</dbReference>
<dbReference type="EC" id="2.7.13.3" evidence="2"/>
<dbReference type="InterPro" id="IPR001610">
    <property type="entry name" value="PAC"/>
</dbReference>
<dbReference type="Gene3D" id="1.10.287.130">
    <property type="match status" value="1"/>
</dbReference>
<dbReference type="Proteomes" id="UP001597557">
    <property type="component" value="Unassembled WGS sequence"/>
</dbReference>
<dbReference type="SUPFAM" id="SSF52172">
    <property type="entry name" value="CheY-like"/>
    <property type="match status" value="1"/>
</dbReference>
<organism evidence="11 12">
    <name type="scientific">Mucilaginibacter ximonensis</name>
    <dbReference type="NCBI Taxonomy" id="538021"/>
    <lineage>
        <taxon>Bacteria</taxon>
        <taxon>Pseudomonadati</taxon>
        <taxon>Bacteroidota</taxon>
        <taxon>Sphingobacteriia</taxon>
        <taxon>Sphingobacteriales</taxon>
        <taxon>Sphingobacteriaceae</taxon>
        <taxon>Mucilaginibacter</taxon>
    </lineage>
</organism>
<dbReference type="InterPro" id="IPR000014">
    <property type="entry name" value="PAS"/>
</dbReference>
<dbReference type="InterPro" id="IPR003661">
    <property type="entry name" value="HisK_dim/P_dom"/>
</dbReference>
<dbReference type="SUPFAM" id="SSF55874">
    <property type="entry name" value="ATPase domain of HSP90 chaperone/DNA topoisomerase II/histidine kinase"/>
    <property type="match status" value="1"/>
</dbReference>
<feature type="modified residue" description="4-aspartylphosphate" evidence="6">
    <location>
        <position position="58"/>
    </location>
</feature>
<evidence type="ECO:0000313" key="12">
    <source>
        <dbReference type="Proteomes" id="UP001597557"/>
    </source>
</evidence>
<dbReference type="InterPro" id="IPR001789">
    <property type="entry name" value="Sig_transdc_resp-reg_receiver"/>
</dbReference>
<dbReference type="Pfam" id="PF08447">
    <property type="entry name" value="PAS_3"/>
    <property type="match status" value="1"/>
</dbReference>
<dbReference type="PROSITE" id="PS50112">
    <property type="entry name" value="PAS"/>
    <property type="match status" value="1"/>
</dbReference>
<dbReference type="InterPro" id="IPR052162">
    <property type="entry name" value="Sensor_kinase/Photoreceptor"/>
</dbReference>
<dbReference type="PANTHER" id="PTHR43304:SF1">
    <property type="entry name" value="PAC DOMAIN-CONTAINING PROTEIN"/>
    <property type="match status" value="1"/>
</dbReference>
<evidence type="ECO:0000256" key="6">
    <source>
        <dbReference type="PROSITE-ProRule" id="PRU00169"/>
    </source>
</evidence>
<dbReference type="InterPro" id="IPR013656">
    <property type="entry name" value="PAS_4"/>
</dbReference>
<dbReference type="Pfam" id="PF00072">
    <property type="entry name" value="Response_reg"/>
    <property type="match status" value="1"/>
</dbReference>
<dbReference type="InterPro" id="IPR000700">
    <property type="entry name" value="PAS-assoc_C"/>
</dbReference>
<feature type="domain" description="PAC" evidence="10">
    <location>
        <begin position="477"/>
        <end position="529"/>
    </location>
</feature>
<name>A0ABW5Y8P4_9SPHI</name>
<reference evidence="12" key="1">
    <citation type="journal article" date="2019" name="Int. J. Syst. Evol. Microbiol.">
        <title>The Global Catalogue of Microorganisms (GCM) 10K type strain sequencing project: providing services to taxonomists for standard genome sequencing and annotation.</title>
        <authorList>
            <consortium name="The Broad Institute Genomics Platform"/>
            <consortium name="The Broad Institute Genome Sequencing Center for Infectious Disease"/>
            <person name="Wu L."/>
            <person name="Ma J."/>
        </authorList>
    </citation>
    <scope>NUCLEOTIDE SEQUENCE [LARGE SCALE GENOMIC DNA]</scope>
    <source>
        <strain evidence="12">KCTC 22437</strain>
    </source>
</reference>
<dbReference type="RefSeq" id="WP_377181742.1">
    <property type="nucleotide sequence ID" value="NZ_JBHUPD010000001.1"/>
</dbReference>
<dbReference type="Pfam" id="PF08448">
    <property type="entry name" value="PAS_4"/>
    <property type="match status" value="1"/>
</dbReference>
<dbReference type="CDD" id="cd00082">
    <property type="entry name" value="HisKA"/>
    <property type="match status" value="1"/>
</dbReference>
<dbReference type="Pfam" id="PF13426">
    <property type="entry name" value="PAS_9"/>
    <property type="match status" value="1"/>
</dbReference>
<feature type="domain" description="Histidine kinase" evidence="7">
    <location>
        <begin position="547"/>
        <end position="761"/>
    </location>
</feature>
<feature type="domain" description="PAS" evidence="9">
    <location>
        <begin position="141"/>
        <end position="213"/>
    </location>
</feature>
<evidence type="ECO:0000259" key="9">
    <source>
        <dbReference type="PROSITE" id="PS50112"/>
    </source>
</evidence>
<keyword evidence="12" id="KW-1185">Reference proteome</keyword>
<dbReference type="InterPro" id="IPR013655">
    <property type="entry name" value="PAS_fold_3"/>
</dbReference>
<dbReference type="InterPro" id="IPR011006">
    <property type="entry name" value="CheY-like_superfamily"/>
</dbReference>
<keyword evidence="4" id="KW-0808">Transferase</keyword>
<accession>A0ABW5Y8P4</accession>
<keyword evidence="5" id="KW-0418">Kinase</keyword>
<dbReference type="InterPro" id="IPR036097">
    <property type="entry name" value="HisK_dim/P_sf"/>
</dbReference>
<dbReference type="Pfam" id="PF00512">
    <property type="entry name" value="HisKA"/>
    <property type="match status" value="1"/>
</dbReference>
<feature type="domain" description="Response regulatory" evidence="8">
    <location>
        <begin position="7"/>
        <end position="123"/>
    </location>
</feature>
<evidence type="ECO:0000259" key="10">
    <source>
        <dbReference type="PROSITE" id="PS50113"/>
    </source>
</evidence>
<evidence type="ECO:0000259" key="8">
    <source>
        <dbReference type="PROSITE" id="PS50110"/>
    </source>
</evidence>
<dbReference type="SMART" id="SM00086">
    <property type="entry name" value="PAC"/>
    <property type="match status" value="2"/>
</dbReference>
<dbReference type="SUPFAM" id="SSF55785">
    <property type="entry name" value="PYP-like sensor domain (PAS domain)"/>
    <property type="match status" value="3"/>
</dbReference>
<evidence type="ECO:0000256" key="4">
    <source>
        <dbReference type="ARBA" id="ARBA00022679"/>
    </source>
</evidence>
<dbReference type="SMART" id="SM00388">
    <property type="entry name" value="HisKA"/>
    <property type="match status" value="1"/>
</dbReference>
<sequence length="768" mass="86792">MNNQKLRILHLEDMPTDAELVDLTLRRSKLTYEKIVVDNKADFTNALNEYRPDIVLSDHSLPSFDSIEAFDILKKSGLNIPFILITATISEEFAVEIMRNGAADYVLKDRMQRLPNAIENALDKFRIDTERKEYMHKVISNETLLREAEEIANIGSLDIDIETRAAQWSPGLYHILGVEVGEIEPSFNSLFNQVHADDALRVKRELDEAIAGSDNSVNLYFKVKTYTDDQIKHLHARLLIERDKSGAARHIKGFAQDITEQKIAEQKIQEASEMQAAILNALPPNIVLINENGKIIAVNESWRRLALFNNLGIPNYGLGYSYLAISEKATGIDKATSAKIEAGISEVIQGRQKEFVMEYASLGGKEWYMMVVAPLHDHTQKGAVILHTNITDRKIAEELLQKSEANLRSVFENIDLCIILFDTDLKVLSYNSNANDAMMRHFDKSLKVGKPIINYFPKHRRESVRQAMAEVKQRKVPTYESNFALPNGELEWYDVKWVGVTDKQDDLVGVILTFKNITEKKNRESERENMTADLAQRNMDLEQFTYIISHNLRAPVANIQGLASLLYDIEPGTPESNDTLEALARSVNNLDKVILDLNQILQVRSQVNDQIELVSLSALIAEIKAGISQMIEKNRVSIYGNFDAVDELYILKSYLYSILQNLVVNSIKYRRPDVDPEIHITSKILGDKILVNVKDNGKGIDLDKYGPHLFGLYKRFDWSVEGKGVGLFMVKMQIESLGGSIDVSSSVNAGTEFMLEFPMAAKPVELLN</sequence>
<keyword evidence="3 6" id="KW-0597">Phosphoprotein</keyword>
<dbReference type="SMART" id="SM00091">
    <property type="entry name" value="PAS"/>
    <property type="match status" value="3"/>
</dbReference>
<dbReference type="PRINTS" id="PR00344">
    <property type="entry name" value="BCTRLSENSOR"/>
</dbReference>
<dbReference type="SMART" id="SM00387">
    <property type="entry name" value="HATPase_c"/>
    <property type="match status" value="1"/>
</dbReference>
<dbReference type="InterPro" id="IPR036890">
    <property type="entry name" value="HATPase_C_sf"/>
</dbReference>
<evidence type="ECO:0000259" key="7">
    <source>
        <dbReference type="PROSITE" id="PS50109"/>
    </source>
</evidence>
<proteinExistence type="predicted"/>
<comment type="caution">
    <text evidence="11">The sequence shown here is derived from an EMBL/GenBank/DDBJ whole genome shotgun (WGS) entry which is preliminary data.</text>
</comment>
<evidence type="ECO:0000256" key="5">
    <source>
        <dbReference type="ARBA" id="ARBA00022777"/>
    </source>
</evidence>
<dbReference type="SMART" id="SM00448">
    <property type="entry name" value="REC"/>
    <property type="match status" value="1"/>
</dbReference>
<dbReference type="SUPFAM" id="SSF47384">
    <property type="entry name" value="Homodimeric domain of signal transducing histidine kinase"/>
    <property type="match status" value="1"/>
</dbReference>
<evidence type="ECO:0000313" key="11">
    <source>
        <dbReference type="EMBL" id="MFD2871247.1"/>
    </source>
</evidence>
<dbReference type="InterPro" id="IPR035965">
    <property type="entry name" value="PAS-like_dom_sf"/>
</dbReference>
<comment type="catalytic activity">
    <reaction evidence="1">
        <text>ATP + protein L-histidine = ADP + protein N-phospho-L-histidine.</text>
        <dbReference type="EC" id="2.7.13.3"/>
    </reaction>
</comment>
<evidence type="ECO:0000256" key="2">
    <source>
        <dbReference type="ARBA" id="ARBA00012438"/>
    </source>
</evidence>
<dbReference type="InterPro" id="IPR004358">
    <property type="entry name" value="Sig_transdc_His_kin-like_C"/>
</dbReference>
<dbReference type="Pfam" id="PF02518">
    <property type="entry name" value="HATPase_c"/>
    <property type="match status" value="1"/>
</dbReference>
<dbReference type="Gene3D" id="3.30.450.20">
    <property type="entry name" value="PAS domain"/>
    <property type="match status" value="3"/>
</dbReference>
<dbReference type="CDD" id="cd00156">
    <property type="entry name" value="REC"/>
    <property type="match status" value="1"/>
</dbReference>
<dbReference type="InterPro" id="IPR005467">
    <property type="entry name" value="His_kinase_dom"/>
</dbReference>
<dbReference type="InterPro" id="IPR003594">
    <property type="entry name" value="HATPase_dom"/>
</dbReference>
<feature type="domain" description="PAC" evidence="10">
    <location>
        <begin position="217"/>
        <end position="270"/>
    </location>
</feature>
<dbReference type="PROSITE" id="PS50109">
    <property type="entry name" value="HIS_KIN"/>
    <property type="match status" value="1"/>
</dbReference>